<name>A0A919PBI4_9CELL</name>
<dbReference type="AlphaFoldDB" id="A0A919PBI4"/>
<keyword evidence="4" id="KW-1185">Reference proteome</keyword>
<evidence type="ECO:0000313" key="4">
    <source>
        <dbReference type="Proteomes" id="UP000642125"/>
    </source>
</evidence>
<protein>
    <submittedName>
        <fullName evidence="3">Uncharacterized protein</fullName>
    </submittedName>
</protein>
<comment type="caution">
    <text evidence="3">The sequence shown here is derived from an EMBL/GenBank/DDBJ whole genome shotgun (WGS) entry which is preliminary data.</text>
</comment>
<evidence type="ECO:0000256" key="2">
    <source>
        <dbReference type="SAM" id="Phobius"/>
    </source>
</evidence>
<dbReference type="NCBIfam" id="NF041681">
    <property type="entry name" value="HGxxPAAW"/>
    <property type="match status" value="1"/>
</dbReference>
<organism evidence="3 4">
    <name type="scientific">Cellulomonas pakistanensis</name>
    <dbReference type="NCBI Taxonomy" id="992287"/>
    <lineage>
        <taxon>Bacteria</taxon>
        <taxon>Bacillati</taxon>
        <taxon>Actinomycetota</taxon>
        <taxon>Actinomycetes</taxon>
        <taxon>Micrococcales</taxon>
        <taxon>Cellulomonadaceae</taxon>
        <taxon>Cellulomonas</taxon>
    </lineage>
</organism>
<feature type="region of interest" description="Disordered" evidence="1">
    <location>
        <begin position="1"/>
        <end position="39"/>
    </location>
</feature>
<accession>A0A919PBI4</accession>
<reference evidence="3" key="1">
    <citation type="submission" date="2021-01" db="EMBL/GenBank/DDBJ databases">
        <title>Whole genome shotgun sequence of Cellulomonas pakistanensis NBRC 110800.</title>
        <authorList>
            <person name="Komaki H."/>
            <person name="Tamura T."/>
        </authorList>
    </citation>
    <scope>NUCLEOTIDE SEQUENCE</scope>
    <source>
        <strain evidence="3">NBRC 110800</strain>
    </source>
</reference>
<keyword evidence="2" id="KW-1133">Transmembrane helix</keyword>
<dbReference type="InterPro" id="IPR046550">
    <property type="entry name" value="DUF6704"/>
</dbReference>
<dbReference type="Proteomes" id="UP000642125">
    <property type="component" value="Unassembled WGS sequence"/>
</dbReference>
<keyword evidence="2" id="KW-0472">Membrane</keyword>
<sequence>MVEQSLSSSGVVKGRAQQVPGTETLRLPPKAPPTNHGHTTAAWTTTVVVLVGSTAGALGLILGLMWLFWVGLGVALLGVVVGKVLQVLGYGQGGKHTIEKARRTGGH</sequence>
<evidence type="ECO:0000256" key="1">
    <source>
        <dbReference type="SAM" id="MobiDB-lite"/>
    </source>
</evidence>
<feature type="transmembrane region" description="Helical" evidence="2">
    <location>
        <begin position="66"/>
        <end position="85"/>
    </location>
</feature>
<feature type="compositionally biased region" description="Polar residues" evidence="1">
    <location>
        <begin position="1"/>
        <end position="10"/>
    </location>
</feature>
<feature type="transmembrane region" description="Helical" evidence="2">
    <location>
        <begin position="40"/>
        <end position="60"/>
    </location>
</feature>
<keyword evidence="2" id="KW-0812">Transmembrane</keyword>
<dbReference type="Pfam" id="PF20447">
    <property type="entry name" value="DUF6704"/>
    <property type="match status" value="1"/>
</dbReference>
<dbReference type="RefSeq" id="WP_239068534.1">
    <property type="nucleotide sequence ID" value="NZ_BONO01000005.1"/>
</dbReference>
<gene>
    <name evidence="3" type="ORF">Cpa01nite_09680</name>
</gene>
<proteinExistence type="predicted"/>
<evidence type="ECO:0000313" key="3">
    <source>
        <dbReference type="EMBL" id="GIG35587.1"/>
    </source>
</evidence>
<dbReference type="EMBL" id="BONO01000005">
    <property type="protein sequence ID" value="GIG35587.1"/>
    <property type="molecule type" value="Genomic_DNA"/>
</dbReference>